<evidence type="ECO:0000313" key="1">
    <source>
        <dbReference type="Ensembl" id="ENSMFAP00000063084.1"/>
    </source>
</evidence>
<dbReference type="Ensembl" id="ENSMFAT00000080086.1">
    <property type="protein sequence ID" value="ENSMFAP00000063084.1"/>
    <property type="gene ID" value="ENSMFAG00000043661.2"/>
</dbReference>
<reference evidence="1" key="3">
    <citation type="submission" date="2025-09" db="UniProtKB">
        <authorList>
            <consortium name="Ensembl"/>
        </authorList>
    </citation>
    <scope>IDENTIFICATION</scope>
</reference>
<reference evidence="1 2" key="1">
    <citation type="submission" date="2013-03" db="EMBL/GenBank/DDBJ databases">
        <authorList>
            <person name="Warren W."/>
            <person name="Wilson R.K."/>
        </authorList>
    </citation>
    <scope>NUCLEOTIDE SEQUENCE</scope>
</reference>
<accession>A0A7N9DB65</accession>
<dbReference type="Bgee" id="ENSMFAG00000043661">
    <property type="expression patterns" value="Expressed in skeletal muscle tissue and 13 other cell types or tissues"/>
</dbReference>
<dbReference type="AlphaFoldDB" id="A0A7N9DB65"/>
<sequence length="88" mass="10312">MPDQLELLPLFSKKNLIDILAIGGVRKLKQLPVVVKFLEFYMKKMMNLRWKLFMLHPLCWKQGGQIHSVILKQPDQHGETPSLLKMQN</sequence>
<reference evidence="1" key="2">
    <citation type="submission" date="2025-08" db="UniProtKB">
        <authorList>
            <consortium name="Ensembl"/>
        </authorList>
    </citation>
    <scope>IDENTIFICATION</scope>
</reference>
<keyword evidence="2" id="KW-1185">Reference proteome</keyword>
<gene>
    <name evidence="1" type="primary">DPP8</name>
</gene>
<protein>
    <submittedName>
        <fullName evidence="1">Dipeptidyl peptidase 8</fullName>
    </submittedName>
</protein>
<dbReference type="GeneTree" id="ENSGT00940000160717"/>
<organism evidence="1 2">
    <name type="scientific">Macaca fascicularis</name>
    <name type="common">Crab-eating macaque</name>
    <name type="synonym">Cynomolgus monkey</name>
    <dbReference type="NCBI Taxonomy" id="9541"/>
    <lineage>
        <taxon>Eukaryota</taxon>
        <taxon>Metazoa</taxon>
        <taxon>Chordata</taxon>
        <taxon>Craniata</taxon>
        <taxon>Vertebrata</taxon>
        <taxon>Euteleostomi</taxon>
        <taxon>Mammalia</taxon>
        <taxon>Eutheria</taxon>
        <taxon>Euarchontoglires</taxon>
        <taxon>Primates</taxon>
        <taxon>Haplorrhini</taxon>
        <taxon>Catarrhini</taxon>
        <taxon>Cercopithecidae</taxon>
        <taxon>Cercopithecinae</taxon>
        <taxon>Macaca</taxon>
    </lineage>
</organism>
<dbReference type="Proteomes" id="UP000233100">
    <property type="component" value="Chromosome 7"/>
</dbReference>
<evidence type="ECO:0000313" key="2">
    <source>
        <dbReference type="Proteomes" id="UP000233100"/>
    </source>
</evidence>
<proteinExistence type="predicted"/>
<name>A0A7N9DB65_MACFA</name>